<evidence type="ECO:0000313" key="2">
    <source>
        <dbReference type="EMBL" id="KKL82408.1"/>
    </source>
</evidence>
<reference evidence="2" key="1">
    <citation type="journal article" date="2015" name="Nature">
        <title>Complex archaea that bridge the gap between prokaryotes and eukaryotes.</title>
        <authorList>
            <person name="Spang A."/>
            <person name="Saw J.H."/>
            <person name="Jorgensen S.L."/>
            <person name="Zaremba-Niedzwiedzka K."/>
            <person name="Martijn J."/>
            <person name="Lind A.E."/>
            <person name="van Eijk R."/>
            <person name="Schleper C."/>
            <person name="Guy L."/>
            <person name="Ettema T.J."/>
        </authorList>
    </citation>
    <scope>NUCLEOTIDE SEQUENCE</scope>
</reference>
<dbReference type="EMBL" id="LAZR01022286">
    <property type="protein sequence ID" value="KKL82408.1"/>
    <property type="molecule type" value="Genomic_DNA"/>
</dbReference>
<feature type="transmembrane region" description="Helical" evidence="1">
    <location>
        <begin position="6"/>
        <end position="24"/>
    </location>
</feature>
<protein>
    <submittedName>
        <fullName evidence="2">Uncharacterized protein</fullName>
    </submittedName>
</protein>
<keyword evidence="1" id="KW-0472">Membrane</keyword>
<comment type="caution">
    <text evidence="2">The sequence shown here is derived from an EMBL/GenBank/DDBJ whole genome shotgun (WGS) entry which is preliminary data.</text>
</comment>
<keyword evidence="1" id="KW-1133">Transmembrane helix</keyword>
<proteinExistence type="predicted"/>
<gene>
    <name evidence="2" type="ORF">LCGC14_1985080</name>
</gene>
<feature type="non-terminal residue" evidence="2">
    <location>
        <position position="1"/>
    </location>
</feature>
<organism evidence="2">
    <name type="scientific">marine sediment metagenome</name>
    <dbReference type="NCBI Taxonomy" id="412755"/>
    <lineage>
        <taxon>unclassified sequences</taxon>
        <taxon>metagenomes</taxon>
        <taxon>ecological metagenomes</taxon>
    </lineage>
</organism>
<evidence type="ECO:0000256" key="1">
    <source>
        <dbReference type="SAM" id="Phobius"/>
    </source>
</evidence>
<dbReference type="AlphaFoldDB" id="A0A0F9F805"/>
<name>A0A0F9F805_9ZZZZ</name>
<accession>A0A0F9F805</accession>
<keyword evidence="1" id="KW-0812">Transmembrane</keyword>
<sequence>IKIVAGVFSVAILIAISVITYFNTKQKEMPIQTNIKEELVIEKILFEYTSYFDASNEWKGPEWLPYLNEMRIHNSKGELLERRVYNGRTGIHQRAKITKYNPPGRFVGEIIRSEGYGYY</sequence>